<evidence type="ECO:0000256" key="2">
    <source>
        <dbReference type="PIRSR" id="PIRSR617939-1"/>
    </source>
</evidence>
<dbReference type="RefSeq" id="WP_174582825.1">
    <property type="nucleotide sequence ID" value="NZ_CAJNOB010000004.1"/>
</dbReference>
<feature type="domain" description="Gamma-glutamylcyclotransferase AIG2-like" evidence="4">
    <location>
        <begin position="9"/>
        <end position="110"/>
    </location>
</feature>
<feature type="binding site" evidence="3">
    <location>
        <position position="121"/>
    </location>
    <ligand>
        <name>substrate</name>
    </ligand>
</feature>
<organism evidence="5 6">
    <name type="scientific">Candidatus Methylacidithermus pantelleriae</name>
    <dbReference type="NCBI Taxonomy" id="2744239"/>
    <lineage>
        <taxon>Bacteria</taxon>
        <taxon>Pseudomonadati</taxon>
        <taxon>Verrucomicrobiota</taxon>
        <taxon>Methylacidiphilae</taxon>
        <taxon>Methylacidiphilales</taxon>
        <taxon>Methylacidiphilaceae</taxon>
        <taxon>Candidatus Methylacidithermus</taxon>
    </lineage>
</organism>
<dbReference type="EMBL" id="CAJNOB010000004">
    <property type="protein sequence ID" value="CAF0692587.1"/>
    <property type="molecule type" value="Genomic_DNA"/>
</dbReference>
<dbReference type="Proteomes" id="UP000663859">
    <property type="component" value="Unassembled WGS sequence"/>
</dbReference>
<evidence type="ECO:0000256" key="3">
    <source>
        <dbReference type="PIRSR" id="PIRSR617939-2"/>
    </source>
</evidence>
<accession>A0A8J2FRP0</accession>
<evidence type="ECO:0000313" key="6">
    <source>
        <dbReference type="Proteomes" id="UP000663859"/>
    </source>
</evidence>
<proteinExistence type="predicted"/>
<dbReference type="GO" id="GO:0003839">
    <property type="term" value="F:gamma-glutamylcyclotransferase activity"/>
    <property type="evidence" value="ECO:0007669"/>
    <property type="project" value="UniProtKB-EC"/>
</dbReference>
<sequence>MSIQLCYWYFAYGANMDAQGLARRVGCNVLEGKRACLEGYRLVFNQRGGYASVVPHPSDKVWGVLYRLTETELSRLDQYEGVPECYGRQKVWVTTENGERVRAYVYIGKENLENVWPKQTYLSELLRGARQHQLPQEYIQFLEGVAALREQQVKGGSTRTAPKKEQTP</sequence>
<keyword evidence="6" id="KW-1185">Reference proteome</keyword>
<dbReference type="InterPro" id="IPR013024">
    <property type="entry name" value="GGCT-like"/>
</dbReference>
<reference evidence="5" key="1">
    <citation type="submission" date="2021-02" db="EMBL/GenBank/DDBJ databases">
        <authorList>
            <person name="Cremers G."/>
            <person name="Picone N."/>
        </authorList>
    </citation>
    <scope>NUCLEOTIDE SEQUENCE</scope>
    <source>
        <strain evidence="5">PQ17</strain>
    </source>
</reference>
<dbReference type="InterPro" id="IPR009288">
    <property type="entry name" value="AIG2-like_dom"/>
</dbReference>
<feature type="active site" description="Proton acceptor" evidence="2">
    <location>
        <position position="80"/>
    </location>
</feature>
<protein>
    <submittedName>
        <fullName evidence="5">Putative Gamma-glutamylcyclotransferase</fullName>
        <ecNumber evidence="5">4.3.2.9</ecNumber>
    </submittedName>
</protein>
<dbReference type="InterPro" id="IPR036568">
    <property type="entry name" value="GGCT-like_sf"/>
</dbReference>
<gene>
    <name evidence="5" type="ORF">MPNT_120067</name>
</gene>
<evidence type="ECO:0000313" key="5">
    <source>
        <dbReference type="EMBL" id="CAF0692587.1"/>
    </source>
</evidence>
<evidence type="ECO:0000256" key="1">
    <source>
        <dbReference type="ARBA" id="ARBA00023239"/>
    </source>
</evidence>
<dbReference type="EC" id="4.3.2.9" evidence="5"/>
<keyword evidence="1 5" id="KW-0456">Lyase</keyword>
<evidence type="ECO:0000259" key="4">
    <source>
        <dbReference type="Pfam" id="PF06094"/>
    </source>
</evidence>
<dbReference type="Gene3D" id="3.10.490.10">
    <property type="entry name" value="Gamma-glutamyl cyclotransferase-like"/>
    <property type="match status" value="1"/>
</dbReference>
<dbReference type="PANTHER" id="PTHR12935">
    <property type="entry name" value="GAMMA-GLUTAMYLCYCLOTRANSFERASE"/>
    <property type="match status" value="1"/>
</dbReference>
<dbReference type="Pfam" id="PF06094">
    <property type="entry name" value="GGACT"/>
    <property type="match status" value="1"/>
</dbReference>
<comment type="caution">
    <text evidence="5">The sequence shown here is derived from an EMBL/GenBank/DDBJ whole genome shotgun (WGS) entry which is preliminary data.</text>
</comment>
<dbReference type="PANTHER" id="PTHR12935:SF0">
    <property type="entry name" value="GAMMA-GLUTAMYLCYCLOTRANSFERASE"/>
    <property type="match status" value="1"/>
</dbReference>
<dbReference type="CDD" id="cd06661">
    <property type="entry name" value="GGCT_like"/>
    <property type="match status" value="1"/>
</dbReference>
<dbReference type="SUPFAM" id="SSF110857">
    <property type="entry name" value="Gamma-glutamyl cyclotransferase-like"/>
    <property type="match status" value="1"/>
</dbReference>
<dbReference type="AlphaFoldDB" id="A0A8J2FRP0"/>
<dbReference type="InterPro" id="IPR017939">
    <property type="entry name" value="G-Glutamylcylcotransferase"/>
</dbReference>
<name>A0A8J2FRP0_9BACT</name>